<keyword evidence="5" id="KW-1185">Reference proteome</keyword>
<name>A0ABP0D188_9PEZI</name>
<evidence type="ECO:0000313" key="5">
    <source>
        <dbReference type="Proteomes" id="UP001642482"/>
    </source>
</evidence>
<dbReference type="GO" id="GO:0003877">
    <property type="term" value="F:ATP:ADP adenylyltransferase activity"/>
    <property type="evidence" value="ECO:0007669"/>
    <property type="project" value="UniProtKB-EC"/>
</dbReference>
<dbReference type="Gene3D" id="3.30.428.70">
    <property type="match status" value="1"/>
</dbReference>
<evidence type="ECO:0000259" key="2">
    <source>
        <dbReference type="Pfam" id="PF09830"/>
    </source>
</evidence>
<dbReference type="Pfam" id="PF19327">
    <property type="entry name" value="Ap4A_phos_N"/>
    <property type="match status" value="1"/>
</dbReference>
<organism evidence="4 5">
    <name type="scientific">Sporothrix eucalyptigena</name>
    <dbReference type="NCBI Taxonomy" id="1812306"/>
    <lineage>
        <taxon>Eukaryota</taxon>
        <taxon>Fungi</taxon>
        <taxon>Dikarya</taxon>
        <taxon>Ascomycota</taxon>
        <taxon>Pezizomycotina</taxon>
        <taxon>Sordariomycetes</taxon>
        <taxon>Sordariomycetidae</taxon>
        <taxon>Ophiostomatales</taxon>
        <taxon>Ophiostomataceae</taxon>
        <taxon>Sporothrix</taxon>
    </lineage>
</organism>
<protein>
    <submittedName>
        <fullName evidence="4">Bifunctional AP-4-A phosphorylase/ADP sulfurylase</fullName>
        <ecNumber evidence="4">2.7.7.53</ecNumber>
    </submittedName>
</protein>
<dbReference type="SUPFAM" id="SSF54197">
    <property type="entry name" value="HIT-like"/>
    <property type="match status" value="1"/>
</dbReference>
<comment type="caution">
    <text evidence="4">The sequence shown here is derived from an EMBL/GenBank/DDBJ whole genome shotgun (WGS) entry which is preliminary data.</text>
</comment>
<dbReference type="EC" id="2.7.7.53" evidence="4"/>
<dbReference type="EMBL" id="CAWUHD010000199">
    <property type="protein sequence ID" value="CAK7237971.1"/>
    <property type="molecule type" value="Genomic_DNA"/>
</dbReference>
<dbReference type="InterPro" id="IPR043171">
    <property type="entry name" value="Ap4A_phos1/2-like"/>
</dbReference>
<evidence type="ECO:0000313" key="4">
    <source>
        <dbReference type="EMBL" id="CAK7237971.1"/>
    </source>
</evidence>
<dbReference type="InterPro" id="IPR009163">
    <property type="entry name" value="Ap4A_phos1/2"/>
</dbReference>
<evidence type="ECO:0000256" key="1">
    <source>
        <dbReference type="SAM" id="MobiDB-lite"/>
    </source>
</evidence>
<dbReference type="Pfam" id="PF09830">
    <property type="entry name" value="ATP_transf"/>
    <property type="match status" value="1"/>
</dbReference>
<proteinExistence type="predicted"/>
<reference evidence="4 5" key="1">
    <citation type="submission" date="2024-01" db="EMBL/GenBank/DDBJ databases">
        <authorList>
            <person name="Allen C."/>
            <person name="Tagirdzhanova G."/>
        </authorList>
    </citation>
    <scope>NUCLEOTIDE SEQUENCE [LARGE SCALE GENOMIC DNA]</scope>
</reference>
<keyword evidence="4" id="KW-0548">Nucleotidyltransferase</keyword>
<dbReference type="Proteomes" id="UP001642482">
    <property type="component" value="Unassembled WGS sequence"/>
</dbReference>
<dbReference type="InterPro" id="IPR045759">
    <property type="entry name" value="Ap4A_phos1/2_N"/>
</dbReference>
<dbReference type="PANTHER" id="PTHR38420">
    <property type="entry name" value="AP-4-A PHOSPHORYLASE II"/>
    <property type="match status" value="1"/>
</dbReference>
<feature type="compositionally biased region" description="Pro residues" evidence="1">
    <location>
        <begin position="72"/>
        <end position="82"/>
    </location>
</feature>
<dbReference type="PANTHER" id="PTHR38420:SF3">
    <property type="entry name" value="5',5'''-P-1,P-4-TETRAPHOSPHATE PHOSPHORYLASE 2"/>
    <property type="match status" value="1"/>
</dbReference>
<sequence length="336" mass="35358">MSPSLGVPSGLPHLVHDAFVRAKTAGDLSFFPTQVALLRVHGVPFQLRFAPALAKKPKAAKPAGDKDKSAQPPTPFNPFEDPPPGLMVIPDVCGGTHRLVLNKFAISQDHSILATTTFRPQAHVLEATDLAAAYTCIEAYADAGEELFVFFNSGSHSGASQPHRHLQLLPVAKMREGLEDGGSGWDVLVDRLIEGKSGEVPFYVAAARLSPGSTPSSLHTTYLDLYRQARAAAQGTSAVIATGDVDTTAEESGDVPASISYNLALTKETMAIIPRTAEGASVTSDGGSLSLNGTVLAGTALVKNEAEWDALKSDSSRLEEVLAQIGVPLTRRTAAL</sequence>
<accession>A0ABP0D188</accession>
<gene>
    <name evidence="4" type="primary">APA2</name>
    <name evidence="4" type="ORF">SEUCBS140593_010231</name>
</gene>
<keyword evidence="4" id="KW-0808">Transferase</keyword>
<feature type="region of interest" description="Disordered" evidence="1">
    <location>
        <begin position="57"/>
        <end position="82"/>
    </location>
</feature>
<feature type="domain" description="Ap4A phosphorylase 1/2 N-terminal" evidence="3">
    <location>
        <begin position="10"/>
        <end position="174"/>
    </location>
</feature>
<dbReference type="InterPro" id="IPR019200">
    <property type="entry name" value="ATP_adenylylTrfase_C"/>
</dbReference>
<dbReference type="InterPro" id="IPR036265">
    <property type="entry name" value="HIT-like_sf"/>
</dbReference>
<feature type="domain" description="ATP adenylyltransferase C-terminal" evidence="2">
    <location>
        <begin position="199"/>
        <end position="328"/>
    </location>
</feature>
<evidence type="ECO:0000259" key="3">
    <source>
        <dbReference type="Pfam" id="PF19327"/>
    </source>
</evidence>